<dbReference type="Proteomes" id="UP000615026">
    <property type="component" value="Unassembled WGS sequence"/>
</dbReference>
<keyword evidence="2" id="KW-1185">Reference proteome</keyword>
<dbReference type="EMBL" id="JADEXP010000090">
    <property type="protein sequence ID" value="MBE9067359.1"/>
    <property type="molecule type" value="Genomic_DNA"/>
</dbReference>
<gene>
    <name evidence="1" type="ORF">IQ260_11900</name>
</gene>
<organism evidence="1 2">
    <name type="scientific">Leptolyngbya cf. ectocarpi LEGE 11479</name>
    <dbReference type="NCBI Taxonomy" id="1828722"/>
    <lineage>
        <taxon>Bacteria</taxon>
        <taxon>Bacillati</taxon>
        <taxon>Cyanobacteriota</taxon>
        <taxon>Cyanophyceae</taxon>
        <taxon>Leptolyngbyales</taxon>
        <taxon>Leptolyngbyaceae</taxon>
        <taxon>Leptolyngbya group</taxon>
        <taxon>Leptolyngbya</taxon>
    </lineage>
</organism>
<evidence type="ECO:0000313" key="1">
    <source>
        <dbReference type="EMBL" id="MBE9067359.1"/>
    </source>
</evidence>
<proteinExistence type="predicted"/>
<dbReference type="AlphaFoldDB" id="A0A929F939"/>
<accession>A0A929F939</accession>
<dbReference type="RefSeq" id="WP_193993323.1">
    <property type="nucleotide sequence ID" value="NZ_JADEXP010000090.1"/>
</dbReference>
<reference evidence="1" key="1">
    <citation type="submission" date="2020-10" db="EMBL/GenBank/DDBJ databases">
        <authorList>
            <person name="Castelo-Branco R."/>
            <person name="Eusebio N."/>
            <person name="Adriana R."/>
            <person name="Vieira A."/>
            <person name="Brugerolle De Fraissinette N."/>
            <person name="Rezende De Castro R."/>
            <person name="Schneider M.P."/>
            <person name="Vasconcelos V."/>
            <person name="Leao P.N."/>
        </authorList>
    </citation>
    <scope>NUCLEOTIDE SEQUENCE</scope>
    <source>
        <strain evidence="1">LEGE 11479</strain>
    </source>
</reference>
<evidence type="ECO:0000313" key="2">
    <source>
        <dbReference type="Proteomes" id="UP000615026"/>
    </source>
</evidence>
<name>A0A929F939_LEPEC</name>
<sequence length="210" mass="23280">MKHLKHMWPVAPKILRSLLIAVLIVTLAGMHSATLAARRTTSQVQSPSSDTQLMAARALPGVYSVPSSCSVPIIPAIVTENEIELRQYQADFAKFIEEQAKLDREASLTLQRDVLSIERFRLDCEIKVLQARQSLQTGSAVPLPRVSVTPQEIELRKRQLAIAKQIDAEEGVAQEAGIASINSVWAARRNRIDAEILLLQATVQQRLQNT</sequence>
<protein>
    <submittedName>
        <fullName evidence="1">Uncharacterized protein</fullName>
    </submittedName>
</protein>
<comment type="caution">
    <text evidence="1">The sequence shown here is derived from an EMBL/GenBank/DDBJ whole genome shotgun (WGS) entry which is preliminary data.</text>
</comment>